<gene>
    <name evidence="1" type="ORF">PROFUN_04696</name>
</gene>
<proteinExistence type="predicted"/>
<organism evidence="1 2">
    <name type="scientific">Planoprotostelium fungivorum</name>
    <dbReference type="NCBI Taxonomy" id="1890364"/>
    <lineage>
        <taxon>Eukaryota</taxon>
        <taxon>Amoebozoa</taxon>
        <taxon>Evosea</taxon>
        <taxon>Variosea</taxon>
        <taxon>Cavosteliida</taxon>
        <taxon>Cavosteliaceae</taxon>
        <taxon>Planoprotostelium</taxon>
    </lineage>
</organism>
<name>A0A2P6NFU6_9EUKA</name>
<sequence>MSATTAAWDEGNKPNRGCCSLSIQLMETAAQLIGQWLPPVSLTTFDKCRAQFTVQFYFNGVLISLNMLFAHA</sequence>
<protein>
    <submittedName>
        <fullName evidence="1">Uncharacterized protein</fullName>
    </submittedName>
</protein>
<dbReference type="EMBL" id="MDYQ01000094">
    <property type="protein sequence ID" value="PRP82833.1"/>
    <property type="molecule type" value="Genomic_DNA"/>
</dbReference>
<dbReference type="InParanoid" id="A0A2P6NFU6"/>
<reference evidence="1 2" key="1">
    <citation type="journal article" date="2018" name="Genome Biol. Evol.">
        <title>Multiple Roots of Fruiting Body Formation in Amoebozoa.</title>
        <authorList>
            <person name="Hillmann F."/>
            <person name="Forbes G."/>
            <person name="Novohradska S."/>
            <person name="Ferling I."/>
            <person name="Riege K."/>
            <person name="Groth M."/>
            <person name="Westermann M."/>
            <person name="Marz M."/>
            <person name="Spaller T."/>
            <person name="Winckler T."/>
            <person name="Schaap P."/>
            <person name="Glockner G."/>
        </authorList>
    </citation>
    <scope>NUCLEOTIDE SEQUENCE [LARGE SCALE GENOMIC DNA]</scope>
    <source>
        <strain evidence="1 2">Jena</strain>
    </source>
</reference>
<dbReference type="AlphaFoldDB" id="A0A2P6NFU6"/>
<dbReference type="Proteomes" id="UP000241769">
    <property type="component" value="Unassembled WGS sequence"/>
</dbReference>
<evidence type="ECO:0000313" key="2">
    <source>
        <dbReference type="Proteomes" id="UP000241769"/>
    </source>
</evidence>
<accession>A0A2P6NFU6</accession>
<evidence type="ECO:0000313" key="1">
    <source>
        <dbReference type="EMBL" id="PRP82833.1"/>
    </source>
</evidence>
<keyword evidence="2" id="KW-1185">Reference proteome</keyword>
<comment type="caution">
    <text evidence="1">The sequence shown here is derived from an EMBL/GenBank/DDBJ whole genome shotgun (WGS) entry which is preliminary data.</text>
</comment>